<feature type="domain" description="FIST" evidence="1">
    <location>
        <begin position="27"/>
        <end position="220"/>
    </location>
</feature>
<dbReference type="SMART" id="SM00897">
    <property type="entry name" value="FIST"/>
    <property type="match status" value="1"/>
</dbReference>
<dbReference type="SMART" id="SM01204">
    <property type="entry name" value="FIST_C"/>
    <property type="match status" value="1"/>
</dbReference>
<dbReference type="PANTHER" id="PTHR40252:SF2">
    <property type="entry name" value="BLR0328 PROTEIN"/>
    <property type="match status" value="1"/>
</dbReference>
<dbReference type="Proteomes" id="UP001221189">
    <property type="component" value="Unassembled WGS sequence"/>
</dbReference>
<protein>
    <submittedName>
        <fullName evidence="3">FIST N-terminal domain-containing protein</fullName>
    </submittedName>
</protein>
<name>A0ABT5KFN0_9BURK</name>
<feature type="domain" description="FIST C-domain" evidence="2">
    <location>
        <begin position="221"/>
        <end position="365"/>
    </location>
</feature>
<sequence length="387" mass="39859">MKVAQITLREQDDIDGALAAWSASLPAPSLVLAFSAIPLLKRLSPAIAAQFPTALRMGCSTAGEISSAGVGDDSCVLTALRFENAGSHALQASTKLADMADSEAAGRRLAEQLPQAGLRAVLLLGQGVAVNGSALIAGMTAVLGHGVTITGGLAGDAAAFKETWVLNQSGVHTDQLVCVGLYGEALVFAHGSFGGWAPFGPARRVTRCAGNVLFELDGEPALDVYKRYLGDYARDLPASGLLFPFAMLGSDHNEIGLIRTILAVDESVGSLTLAGDIDPDGYLKLMHASTDALVGGAESAAQAAAAAAAMAAQGEGQGLGILVSCVGRKLVMGGRVEEEIEAVADVFGRSVVLTGFYSNGEISPFTGNLECKLHNQTMTITYLGERL</sequence>
<evidence type="ECO:0000313" key="3">
    <source>
        <dbReference type="EMBL" id="MDC8772259.1"/>
    </source>
</evidence>
<dbReference type="Pfam" id="PF10442">
    <property type="entry name" value="FIST_C"/>
    <property type="match status" value="1"/>
</dbReference>
<dbReference type="Pfam" id="PF08495">
    <property type="entry name" value="FIST"/>
    <property type="match status" value="1"/>
</dbReference>
<dbReference type="PANTHER" id="PTHR40252">
    <property type="entry name" value="BLR0328 PROTEIN"/>
    <property type="match status" value="1"/>
</dbReference>
<gene>
    <name evidence="3" type="ORF">PRZ03_11810</name>
</gene>
<dbReference type="InterPro" id="IPR013702">
    <property type="entry name" value="FIST_domain_N"/>
</dbReference>
<evidence type="ECO:0000259" key="2">
    <source>
        <dbReference type="SMART" id="SM01204"/>
    </source>
</evidence>
<dbReference type="InterPro" id="IPR019494">
    <property type="entry name" value="FIST_C"/>
</dbReference>
<comment type="caution">
    <text evidence="3">The sequence shown here is derived from an EMBL/GenBank/DDBJ whole genome shotgun (WGS) entry which is preliminary data.</text>
</comment>
<evidence type="ECO:0000259" key="1">
    <source>
        <dbReference type="SMART" id="SM00897"/>
    </source>
</evidence>
<reference evidence="3 4" key="1">
    <citation type="submission" date="2022-10" db="EMBL/GenBank/DDBJ databases">
        <title>Paucibacter sp. hw1 Genome sequencing.</title>
        <authorList>
            <person name="Park S."/>
        </authorList>
    </citation>
    <scope>NUCLEOTIDE SEQUENCE [LARGE SCALE GENOMIC DNA]</scope>
    <source>
        <strain evidence="4">hw1</strain>
    </source>
</reference>
<keyword evidence="4" id="KW-1185">Reference proteome</keyword>
<dbReference type="RefSeq" id="WP_263532655.1">
    <property type="nucleotide sequence ID" value="NZ_JAQQXT010000006.1"/>
</dbReference>
<accession>A0ABT5KFN0</accession>
<evidence type="ECO:0000313" key="4">
    <source>
        <dbReference type="Proteomes" id="UP001221189"/>
    </source>
</evidence>
<dbReference type="EMBL" id="JAQQXT010000006">
    <property type="protein sequence ID" value="MDC8772259.1"/>
    <property type="molecule type" value="Genomic_DNA"/>
</dbReference>
<organism evidence="3 4">
    <name type="scientific">Roseateles albus</name>
    <dbReference type="NCBI Taxonomy" id="2987525"/>
    <lineage>
        <taxon>Bacteria</taxon>
        <taxon>Pseudomonadati</taxon>
        <taxon>Pseudomonadota</taxon>
        <taxon>Betaproteobacteria</taxon>
        <taxon>Burkholderiales</taxon>
        <taxon>Sphaerotilaceae</taxon>
        <taxon>Roseateles</taxon>
    </lineage>
</organism>
<proteinExistence type="predicted"/>